<dbReference type="Proteomes" id="UP001160130">
    <property type="component" value="Unassembled WGS sequence"/>
</dbReference>
<dbReference type="InterPro" id="IPR056627">
    <property type="entry name" value="TM_bacteriophage"/>
</dbReference>
<comment type="caution">
    <text evidence="1">The sequence shown here is derived from an EMBL/GenBank/DDBJ whole genome shotgun (WGS) entry which is preliminary data.</text>
</comment>
<gene>
    <name evidence="1" type="ORF">M2272_005841</name>
</gene>
<protein>
    <submittedName>
        <fullName evidence="1">Uncharacterized protein</fullName>
    </submittedName>
</protein>
<sequence length="42" mass="4448">MTRALGCGLLVSGALFAVLTVAFLYGIGPVEHLIDRDTIASW</sequence>
<accession>A0ABT6L8G8</accession>
<dbReference type="Pfam" id="PF24191">
    <property type="entry name" value="Mycobacteriophage_TM"/>
    <property type="match status" value="1"/>
</dbReference>
<proteinExistence type="predicted"/>
<dbReference type="RefSeq" id="WP_280835727.1">
    <property type="nucleotide sequence ID" value="NZ_JARXVE010000016.1"/>
</dbReference>
<evidence type="ECO:0000313" key="2">
    <source>
        <dbReference type="Proteomes" id="UP001160130"/>
    </source>
</evidence>
<dbReference type="EMBL" id="JARXVE010000016">
    <property type="protein sequence ID" value="MDH6199173.1"/>
    <property type="molecule type" value="Genomic_DNA"/>
</dbReference>
<reference evidence="1 2" key="1">
    <citation type="submission" date="2023-04" db="EMBL/GenBank/DDBJ databases">
        <title>Forest soil microbial communities from Buena Vista Peninsula, Colon Province, Panama.</title>
        <authorList>
            <person name="Bouskill N."/>
        </authorList>
    </citation>
    <scope>NUCLEOTIDE SEQUENCE [LARGE SCALE GENOMIC DNA]</scope>
    <source>
        <strain evidence="1 2">AC80</strain>
    </source>
</reference>
<keyword evidence="2" id="KW-1185">Reference proteome</keyword>
<organism evidence="1 2">
    <name type="scientific">Mycolicibacterium frederiksbergense</name>
    <dbReference type="NCBI Taxonomy" id="117567"/>
    <lineage>
        <taxon>Bacteria</taxon>
        <taxon>Bacillati</taxon>
        <taxon>Actinomycetota</taxon>
        <taxon>Actinomycetes</taxon>
        <taxon>Mycobacteriales</taxon>
        <taxon>Mycobacteriaceae</taxon>
        <taxon>Mycolicibacterium</taxon>
    </lineage>
</organism>
<name>A0ABT6L8G8_9MYCO</name>
<evidence type="ECO:0000313" key="1">
    <source>
        <dbReference type="EMBL" id="MDH6199173.1"/>
    </source>
</evidence>